<dbReference type="InterPro" id="IPR023186">
    <property type="entry name" value="IUNH"/>
</dbReference>
<dbReference type="GO" id="GO:0006152">
    <property type="term" value="P:purine nucleoside catabolic process"/>
    <property type="evidence" value="ECO:0007669"/>
    <property type="project" value="TreeGrafter"/>
</dbReference>
<dbReference type="PANTHER" id="PTHR12304:SF4">
    <property type="entry name" value="URIDINE NUCLEOSIDASE"/>
    <property type="match status" value="1"/>
</dbReference>
<proteinExistence type="predicted"/>
<dbReference type="InterPro" id="IPR001910">
    <property type="entry name" value="Inosine/uridine_hydrolase_dom"/>
</dbReference>
<dbReference type="PANTHER" id="PTHR12304">
    <property type="entry name" value="INOSINE-URIDINE PREFERRING NUCLEOSIDE HYDROLASE"/>
    <property type="match status" value="1"/>
</dbReference>
<dbReference type="SUPFAM" id="SSF51126">
    <property type="entry name" value="Pectin lyase-like"/>
    <property type="match status" value="1"/>
</dbReference>
<name>A0AAU7CS40_9BACT</name>
<dbReference type="AlphaFoldDB" id="A0AAU7CS40"/>
<dbReference type="GO" id="GO:0008477">
    <property type="term" value="F:purine nucleosidase activity"/>
    <property type="evidence" value="ECO:0007669"/>
    <property type="project" value="TreeGrafter"/>
</dbReference>
<evidence type="ECO:0000256" key="1">
    <source>
        <dbReference type="ARBA" id="ARBA00022801"/>
    </source>
</evidence>
<dbReference type="RefSeq" id="WP_406701138.1">
    <property type="nucleotide sequence ID" value="NZ_CP155447.1"/>
</dbReference>
<evidence type="ECO:0000256" key="2">
    <source>
        <dbReference type="ARBA" id="ARBA00023295"/>
    </source>
</evidence>
<feature type="domain" description="Right handed beta helix" evidence="4">
    <location>
        <begin position="406"/>
        <end position="551"/>
    </location>
</feature>
<dbReference type="InterPro" id="IPR039448">
    <property type="entry name" value="Beta_helix"/>
</dbReference>
<keyword evidence="1 5" id="KW-0378">Hydrolase</keyword>
<evidence type="ECO:0000259" key="4">
    <source>
        <dbReference type="Pfam" id="PF13229"/>
    </source>
</evidence>
<organism evidence="5">
    <name type="scientific">Singulisphaera sp. Ch08</name>
    <dbReference type="NCBI Taxonomy" id="3120278"/>
    <lineage>
        <taxon>Bacteria</taxon>
        <taxon>Pseudomonadati</taxon>
        <taxon>Planctomycetota</taxon>
        <taxon>Planctomycetia</taxon>
        <taxon>Isosphaerales</taxon>
        <taxon>Isosphaeraceae</taxon>
        <taxon>Singulisphaera</taxon>
    </lineage>
</organism>
<dbReference type="GO" id="GO:0005829">
    <property type="term" value="C:cytosol"/>
    <property type="evidence" value="ECO:0007669"/>
    <property type="project" value="TreeGrafter"/>
</dbReference>
<gene>
    <name evidence="5" type="ORF">V5E97_07415</name>
</gene>
<dbReference type="InterPro" id="IPR006626">
    <property type="entry name" value="PbH1"/>
</dbReference>
<dbReference type="Pfam" id="PF01156">
    <property type="entry name" value="IU_nuc_hydro"/>
    <property type="match status" value="1"/>
</dbReference>
<reference evidence="5" key="1">
    <citation type="submission" date="2024-05" db="EMBL/GenBank/DDBJ databases">
        <title>Planctomycetes of the genus Singulisphaera possess chitinolytic capabilities.</title>
        <authorList>
            <person name="Ivanova A."/>
        </authorList>
    </citation>
    <scope>NUCLEOTIDE SEQUENCE</scope>
    <source>
        <strain evidence="5">Ch08T</strain>
    </source>
</reference>
<keyword evidence="2" id="KW-0326">Glycosidase</keyword>
<protein>
    <submittedName>
        <fullName evidence="5">Nucleoside hydrolase</fullName>
    </submittedName>
</protein>
<dbReference type="Gene3D" id="2.160.20.10">
    <property type="entry name" value="Single-stranded right-handed beta-helix, Pectin lyase-like"/>
    <property type="match status" value="1"/>
</dbReference>
<dbReference type="InterPro" id="IPR036452">
    <property type="entry name" value="Ribo_hydro-like"/>
</dbReference>
<dbReference type="Pfam" id="PF13229">
    <property type="entry name" value="Beta_helix"/>
    <property type="match status" value="1"/>
</dbReference>
<dbReference type="InterPro" id="IPR011050">
    <property type="entry name" value="Pectin_lyase_fold/virulence"/>
</dbReference>
<feature type="domain" description="Inosine/uridine-preferring nucleoside hydrolase" evidence="3">
    <location>
        <begin position="2"/>
        <end position="246"/>
    </location>
</feature>
<dbReference type="EMBL" id="CP155447">
    <property type="protein sequence ID" value="XBH08303.1"/>
    <property type="molecule type" value="Genomic_DNA"/>
</dbReference>
<evidence type="ECO:0000259" key="3">
    <source>
        <dbReference type="Pfam" id="PF01156"/>
    </source>
</evidence>
<dbReference type="SUPFAM" id="SSF53590">
    <property type="entry name" value="Nucleoside hydrolase"/>
    <property type="match status" value="1"/>
</dbReference>
<sequence length="681" mass="75158">MLLGMPELDVKLVVTDYGNTPERTRLVAKILQRAGRTDIPIGTGTKTGNDPLAQRRWVGDFDLGAYPGKVHADGVAALIDTINAQQGPITLITIGPVPNIKEALRRAPGIATKARIVCTGGRIDKGFENGGTPPADWNVRADAASWRAMVAAPWSITTSPLDASEELVLRGDSFATVAASPHRLARIVIENYDLWDYRSNHPRDASSILYDTAAVYLAASEDYARIEPRTLAVDDRGHTLVTPQGKTVRCQLGWKDRHAFDAFLVKTLTASPLAERCAEPQLVREVLAGRRHEARVSWWGFDPEDSTTHLQDAINSRVERLILDRQPSAWITRPLTGVSGQEIVFEAGTELVALKGAFRARGDCLLSFHECEDVVLRGERAEGAEPARIRMHKQDYQSASYEKSEWRHGLAFFGCRNVLVQDLAIEQTGGDGIYLGSAPKQIPNRQVTIRRVDCNANHRQGISVISAEDLLIEDCRLRHTDGTDPRAGIDFEPNHPADSLIRCVVRRCTAEGNAGTGFQICPQYLNSSSRPISIHLDQCVSRGNRQHAIHLCSAPKAPPVGQLRITRFLAEDDGMAGLSVQFNPWNAVRIELEDSIFRDCALKDSFFPPLYLQGLETDSVPAGNLHFKNVTVKDDRDRPILKIRDRKGNGVKSLTGAIILERNGQRLSITVDDAWISDILK</sequence>
<accession>A0AAU7CS40</accession>
<dbReference type="InterPro" id="IPR012334">
    <property type="entry name" value="Pectin_lyas_fold"/>
</dbReference>
<evidence type="ECO:0000313" key="5">
    <source>
        <dbReference type="EMBL" id="XBH08303.1"/>
    </source>
</evidence>
<dbReference type="SMART" id="SM00710">
    <property type="entry name" value="PbH1"/>
    <property type="match status" value="6"/>
</dbReference>
<dbReference type="Gene3D" id="3.90.245.10">
    <property type="entry name" value="Ribonucleoside hydrolase-like"/>
    <property type="match status" value="1"/>
</dbReference>